<evidence type="ECO:0000259" key="1">
    <source>
        <dbReference type="Pfam" id="PF13472"/>
    </source>
</evidence>
<dbReference type="AlphaFoldDB" id="A0A6J6NDC0"/>
<reference evidence="2" key="1">
    <citation type="submission" date="2020-05" db="EMBL/GenBank/DDBJ databases">
        <authorList>
            <person name="Chiriac C."/>
            <person name="Salcher M."/>
            <person name="Ghai R."/>
            <person name="Kavagutti S V."/>
        </authorList>
    </citation>
    <scope>NUCLEOTIDE SEQUENCE</scope>
</reference>
<dbReference type="InterPro" id="IPR036514">
    <property type="entry name" value="SGNH_hydro_sf"/>
</dbReference>
<dbReference type="CDD" id="cd01832">
    <property type="entry name" value="SGNH_hydrolase_like_1"/>
    <property type="match status" value="1"/>
</dbReference>
<organism evidence="2">
    <name type="scientific">freshwater metagenome</name>
    <dbReference type="NCBI Taxonomy" id="449393"/>
    <lineage>
        <taxon>unclassified sequences</taxon>
        <taxon>metagenomes</taxon>
        <taxon>ecological metagenomes</taxon>
    </lineage>
</organism>
<feature type="domain" description="SGNH hydrolase-type esterase" evidence="1">
    <location>
        <begin position="8"/>
        <end position="184"/>
    </location>
</feature>
<dbReference type="PANTHER" id="PTHR43784:SF2">
    <property type="entry name" value="GDSL-LIKE LIPASE_ACYLHYDROLASE, PUTATIVE (AFU_ORTHOLOGUE AFUA_2G00820)-RELATED"/>
    <property type="match status" value="1"/>
</dbReference>
<evidence type="ECO:0000313" key="2">
    <source>
        <dbReference type="EMBL" id="CAB4684136.1"/>
    </source>
</evidence>
<gene>
    <name evidence="2" type="ORF">UFOPK2359_00888</name>
    <name evidence="3" type="ORF">UFOPK3167_00658</name>
</gene>
<dbReference type="Pfam" id="PF13472">
    <property type="entry name" value="Lipase_GDSL_2"/>
    <property type="match status" value="1"/>
</dbReference>
<proteinExistence type="predicted"/>
<dbReference type="Gene3D" id="3.40.50.1110">
    <property type="entry name" value="SGNH hydrolase"/>
    <property type="match status" value="1"/>
</dbReference>
<dbReference type="InterPro" id="IPR013830">
    <property type="entry name" value="SGNH_hydro"/>
</dbReference>
<dbReference type="InterPro" id="IPR053140">
    <property type="entry name" value="GDSL_Rv0518-like"/>
</dbReference>
<dbReference type="EMBL" id="CAEZXG010000056">
    <property type="protein sequence ID" value="CAB4684136.1"/>
    <property type="molecule type" value="Genomic_DNA"/>
</dbReference>
<evidence type="ECO:0000313" key="3">
    <source>
        <dbReference type="EMBL" id="CAB4826499.1"/>
    </source>
</evidence>
<name>A0A6J6NDC0_9ZZZZ</name>
<sequence length="262" mass="29747">MVFERFIALGDSYTEGMSDEKKYGNYRGWADRTADVMTLSYPDFTYANLAVRGKLVRQVVDEQIEPAISQVNGPNTLISFHAGANDVIRPNYRSDLVLPLYSDAVRRLAATGATILLFTVLERTGNTGKAAKMWETRFREFNRNVRAVAEEVGAIIADANEEPAFSDRRFLAFDRLHLNAMGHDRVAQAVLELLDLPFDKGWREPLPPAKEKHAAVRAWITTMWFITFALPWMWRRARGKSSGDGRSCKYPIAIHWPISHLD</sequence>
<accession>A0A6J6NDC0</accession>
<dbReference type="EMBL" id="CAFABF010000024">
    <property type="protein sequence ID" value="CAB4826499.1"/>
    <property type="molecule type" value="Genomic_DNA"/>
</dbReference>
<dbReference type="SUPFAM" id="SSF52266">
    <property type="entry name" value="SGNH hydrolase"/>
    <property type="match status" value="1"/>
</dbReference>
<dbReference type="PANTHER" id="PTHR43784">
    <property type="entry name" value="GDSL-LIKE LIPASE/ACYLHYDROLASE, PUTATIVE (AFU_ORTHOLOGUE AFUA_2G00820)-RELATED"/>
    <property type="match status" value="1"/>
</dbReference>
<protein>
    <submittedName>
        <fullName evidence="2">Unannotated protein</fullName>
    </submittedName>
</protein>